<reference evidence="1 2" key="1">
    <citation type="journal article" date="2006" name="Science">
        <title>The genome of black cottonwood, Populus trichocarpa (Torr. &amp; Gray).</title>
        <authorList>
            <person name="Tuskan G.A."/>
            <person name="Difazio S."/>
            <person name="Jansson S."/>
            <person name="Bohlmann J."/>
            <person name="Grigoriev I."/>
            <person name="Hellsten U."/>
            <person name="Putnam N."/>
            <person name="Ralph S."/>
            <person name="Rombauts S."/>
            <person name="Salamov A."/>
            <person name="Schein J."/>
            <person name="Sterck L."/>
            <person name="Aerts A."/>
            <person name="Bhalerao R.R."/>
            <person name="Bhalerao R.P."/>
            <person name="Blaudez D."/>
            <person name="Boerjan W."/>
            <person name="Brun A."/>
            <person name="Brunner A."/>
            <person name="Busov V."/>
            <person name="Campbell M."/>
            <person name="Carlson J."/>
            <person name="Chalot M."/>
            <person name="Chapman J."/>
            <person name="Chen G.L."/>
            <person name="Cooper D."/>
            <person name="Coutinho P.M."/>
            <person name="Couturier J."/>
            <person name="Covert S."/>
            <person name="Cronk Q."/>
            <person name="Cunningham R."/>
            <person name="Davis J."/>
            <person name="Degroeve S."/>
            <person name="Dejardin A."/>
            <person name="Depamphilis C."/>
            <person name="Detter J."/>
            <person name="Dirks B."/>
            <person name="Dubchak I."/>
            <person name="Duplessis S."/>
            <person name="Ehlting J."/>
            <person name="Ellis B."/>
            <person name="Gendler K."/>
            <person name="Goodstein D."/>
            <person name="Gribskov M."/>
            <person name="Grimwood J."/>
            <person name="Groover A."/>
            <person name="Gunter L."/>
            <person name="Hamberger B."/>
            <person name="Heinze B."/>
            <person name="Helariutta Y."/>
            <person name="Henrissat B."/>
            <person name="Holligan D."/>
            <person name="Holt R."/>
            <person name="Huang W."/>
            <person name="Islam-Faridi N."/>
            <person name="Jones S."/>
            <person name="Jones-Rhoades M."/>
            <person name="Jorgensen R."/>
            <person name="Joshi C."/>
            <person name="Kangasjarvi J."/>
            <person name="Karlsson J."/>
            <person name="Kelleher C."/>
            <person name="Kirkpatrick R."/>
            <person name="Kirst M."/>
            <person name="Kohler A."/>
            <person name="Kalluri U."/>
            <person name="Larimer F."/>
            <person name="Leebens-Mack J."/>
            <person name="Leple J.C."/>
            <person name="Locascio P."/>
            <person name="Lou Y."/>
            <person name="Lucas S."/>
            <person name="Martin F."/>
            <person name="Montanini B."/>
            <person name="Napoli C."/>
            <person name="Nelson D.R."/>
            <person name="Nelson C."/>
            <person name="Nieminen K."/>
            <person name="Nilsson O."/>
            <person name="Pereda V."/>
            <person name="Peter G."/>
            <person name="Philippe R."/>
            <person name="Pilate G."/>
            <person name="Poliakov A."/>
            <person name="Razumovskaya J."/>
            <person name="Richardson P."/>
            <person name="Rinaldi C."/>
            <person name="Ritland K."/>
            <person name="Rouze P."/>
            <person name="Ryaboy D."/>
            <person name="Schmutz J."/>
            <person name="Schrader J."/>
            <person name="Segerman B."/>
            <person name="Shin H."/>
            <person name="Siddiqui A."/>
            <person name="Sterky F."/>
            <person name="Terry A."/>
            <person name="Tsai C.J."/>
            <person name="Uberbacher E."/>
            <person name="Unneberg P."/>
            <person name="Vahala J."/>
            <person name="Wall K."/>
            <person name="Wessler S."/>
            <person name="Yang G."/>
            <person name="Yin T."/>
            <person name="Douglas C."/>
            <person name="Marra M."/>
            <person name="Sandberg G."/>
            <person name="Van de Peer Y."/>
            <person name="Rokhsar D."/>
        </authorList>
    </citation>
    <scope>NUCLEOTIDE SEQUENCE [LARGE SCALE GENOMIC DNA]</scope>
    <source>
        <strain evidence="2">cv. Nisqually</strain>
    </source>
</reference>
<accession>A0A3N7FVU2</accession>
<organism evidence="1 2">
    <name type="scientific">Populus trichocarpa</name>
    <name type="common">Western balsam poplar</name>
    <name type="synonym">Populus balsamifera subsp. trichocarpa</name>
    <dbReference type="NCBI Taxonomy" id="3694"/>
    <lineage>
        <taxon>Eukaryota</taxon>
        <taxon>Viridiplantae</taxon>
        <taxon>Streptophyta</taxon>
        <taxon>Embryophyta</taxon>
        <taxon>Tracheophyta</taxon>
        <taxon>Spermatophyta</taxon>
        <taxon>Magnoliopsida</taxon>
        <taxon>eudicotyledons</taxon>
        <taxon>Gunneridae</taxon>
        <taxon>Pentapetalae</taxon>
        <taxon>rosids</taxon>
        <taxon>fabids</taxon>
        <taxon>Malpighiales</taxon>
        <taxon>Salicaceae</taxon>
        <taxon>Saliceae</taxon>
        <taxon>Populus</taxon>
    </lineage>
</organism>
<dbReference type="AlphaFoldDB" id="A0A3N7FVU2"/>
<dbReference type="EMBL" id="CM009301">
    <property type="protein sequence ID" value="RQO98632.2"/>
    <property type="molecule type" value="Genomic_DNA"/>
</dbReference>
<keyword evidence="2" id="KW-1185">Reference proteome</keyword>
<sequence length="447" mass="48836">MIFHFGIMVVMTTCLWSSKHRDRSLKSSESGMGKLCNVESPDIIIVGAGVAGPALAYTPGEDGRRVHVIERDLTEPNRIVGELLQPGGYLKLIELGLEDRVSEIDAQRVLGYAIFKDGKSTKLPYPLENFHSDVAGRSFHNYFNHMIFPGVKLEQGTVTTLIEENGTIKGVQYKTRAATELGAYAPLTIVCDGCFSNLRRSLCNPKVRINSSPILFYPISSTEIRCLVDVPGQKVPSVSNGEMARYLKAAVAPQIPPELHDAFISAIDKGSIRTMTNRSMPASPHPTPGALLMGDAFSMRHPLTGGGMAVALSDIVLLRDLLRPLQKLNDASSLCRYLESFYTLRKPVASTINTLAGALYKVFSASPDPARNDIRQACFDYLSLGGVFSNGPLALLSVAIYGVGRLMLPLPSHKRIWTGARLISAEGIRQMFFPVRVPPYHRAPPIA</sequence>
<dbReference type="InParanoid" id="A0A3N7FVU2"/>
<protein>
    <submittedName>
        <fullName evidence="1">Uncharacterized protein</fullName>
    </submittedName>
</protein>
<evidence type="ECO:0000313" key="1">
    <source>
        <dbReference type="EMBL" id="RQO98632.2"/>
    </source>
</evidence>
<gene>
    <name evidence="1" type="ORF">POPTR_012G121136v4</name>
</gene>
<name>A0A3N7FVU2_POPTR</name>
<evidence type="ECO:0000313" key="2">
    <source>
        <dbReference type="Proteomes" id="UP000006729"/>
    </source>
</evidence>
<comment type="caution">
    <text evidence="1">The sequence shown here is derived from an EMBL/GenBank/DDBJ whole genome shotgun (WGS) entry which is preliminary data.</text>
</comment>
<proteinExistence type="predicted"/>
<dbReference type="Proteomes" id="UP000006729">
    <property type="component" value="Chromosome 12"/>
</dbReference>